<dbReference type="OrthoDB" id="1898393at2759"/>
<dbReference type="AlphaFoldDB" id="A0A6P6WSB2"/>
<dbReference type="Pfam" id="PF06880">
    <property type="entry name" value="DUF1262"/>
    <property type="match status" value="1"/>
</dbReference>
<reference evidence="1" key="1">
    <citation type="journal article" date="2025" name="Foods">
        <title>Unveiling the Microbial Signatures of Arabica Coffee Cherries: Insights into Ripeness Specific Diversity, Functional Traits, and Implications for Quality and Safety.</title>
        <authorList>
            <consortium name="RefSeq"/>
            <person name="Tenea G.N."/>
            <person name="Cifuentes V."/>
            <person name="Reyes P."/>
            <person name="Cevallos-Vallejos M."/>
        </authorList>
    </citation>
    <scope>NUCLEOTIDE SEQUENCE [LARGE SCALE GENOMIC DNA]</scope>
</reference>
<gene>
    <name evidence="2" type="primary">LOC113734978</name>
</gene>
<dbReference type="RefSeq" id="XP_027117591.1">
    <property type="nucleotide sequence ID" value="XM_027261790.2"/>
</dbReference>
<name>A0A6P6WSB2_COFAR</name>
<evidence type="ECO:0000313" key="2">
    <source>
        <dbReference type="RefSeq" id="XP_027117591.1"/>
    </source>
</evidence>
<evidence type="ECO:0008006" key="3">
    <source>
        <dbReference type="Google" id="ProtNLM"/>
    </source>
</evidence>
<dbReference type="PANTHER" id="PTHR31050">
    <property type="entry name" value="OS08G0413200 PROTEIN"/>
    <property type="match status" value="1"/>
</dbReference>
<reference evidence="2" key="2">
    <citation type="submission" date="2025-08" db="UniProtKB">
        <authorList>
            <consortium name="RefSeq"/>
        </authorList>
    </citation>
    <scope>IDENTIFICATION</scope>
    <source>
        <tissue evidence="2">Leaves</tissue>
    </source>
</reference>
<dbReference type="PANTHER" id="PTHR31050:SF4">
    <property type="entry name" value="DUF1262 FAMILY PROTEIN (DUF1262)"/>
    <property type="match status" value="1"/>
</dbReference>
<dbReference type="Proteomes" id="UP001652660">
    <property type="component" value="Chromosome 3c"/>
</dbReference>
<keyword evidence="1" id="KW-1185">Reference proteome</keyword>
<dbReference type="InterPro" id="IPR010683">
    <property type="entry name" value="DUF1262"/>
</dbReference>
<dbReference type="GeneID" id="113734978"/>
<proteinExistence type="predicted"/>
<organism evidence="1 2">
    <name type="scientific">Coffea arabica</name>
    <name type="common">Arabian coffee</name>
    <dbReference type="NCBI Taxonomy" id="13443"/>
    <lineage>
        <taxon>Eukaryota</taxon>
        <taxon>Viridiplantae</taxon>
        <taxon>Streptophyta</taxon>
        <taxon>Embryophyta</taxon>
        <taxon>Tracheophyta</taxon>
        <taxon>Spermatophyta</taxon>
        <taxon>Magnoliopsida</taxon>
        <taxon>eudicotyledons</taxon>
        <taxon>Gunneridae</taxon>
        <taxon>Pentapetalae</taxon>
        <taxon>asterids</taxon>
        <taxon>lamiids</taxon>
        <taxon>Gentianales</taxon>
        <taxon>Rubiaceae</taxon>
        <taxon>Ixoroideae</taxon>
        <taxon>Gardenieae complex</taxon>
        <taxon>Bertiereae - Coffeeae clade</taxon>
        <taxon>Coffeeae</taxon>
        <taxon>Coffea</taxon>
    </lineage>
</organism>
<evidence type="ECO:0000313" key="1">
    <source>
        <dbReference type="Proteomes" id="UP001652660"/>
    </source>
</evidence>
<protein>
    <recommendedName>
        <fullName evidence="3">DUF1262 family protein</fullName>
    </recommendedName>
</protein>
<sequence length="392" mass="45647">MFVTRPLSLYRNHPSALLARPPSDSPCTGFIVVSDEESEEMDTFCWGICKSNRIKRLPFPQDRILNIVHTSDHEQSRVSKVWFIPVPDQPLSSNRYYVIKAGGYHKGQAYTCSREDGIETCCYNNVRVDAKPQPFDHRDVYQQFEIRPYGNGGFYAIPVACDGFPPKFLRKRGWEVHISHSFRLHLREAQGIRTTSLSDVPEFHVPLLPRRSSPIIIGKWYCPFVFVRERAKAKEQMKASLFYELTLKQWWEQIYSCENQGDRGNMVVVDACVRKFVTLVYGMEAEKQDTTRNDGDGFIWFRAKARYGKKATVGLSRVIYEKLRWVQESRGWFDGGVEDVRVEGENEIRSENGWRRFGCYVLVESFVFRRVDGSLLINFNFKNSHRIQCKCE</sequence>
<accession>A0A6P6WSB2</accession>